<dbReference type="GO" id="GO:0005737">
    <property type="term" value="C:cytoplasm"/>
    <property type="evidence" value="ECO:0007669"/>
    <property type="project" value="UniProtKB-ARBA"/>
</dbReference>
<dbReference type="GO" id="GO:0008270">
    <property type="term" value="F:zinc ion binding"/>
    <property type="evidence" value="ECO:0007669"/>
    <property type="project" value="UniProtKB-KW"/>
</dbReference>
<evidence type="ECO:0000259" key="2">
    <source>
        <dbReference type="PROSITE" id="PS50158"/>
    </source>
</evidence>
<feature type="domain" description="CCHC-type" evidence="2">
    <location>
        <begin position="260"/>
        <end position="273"/>
    </location>
</feature>
<dbReference type="eggNOG" id="KOG4400">
    <property type="taxonomic scope" value="Eukaryota"/>
</dbReference>
<dbReference type="InterPro" id="IPR001878">
    <property type="entry name" value="Znf_CCHC"/>
</dbReference>
<dbReference type="SMART" id="SM00343">
    <property type="entry name" value="ZnF_C2HC"/>
    <property type="match status" value="4"/>
</dbReference>
<keyword evidence="1" id="KW-0479">Metal-binding</keyword>
<organism evidence="3 4">
    <name type="scientific">Caenorhabditis tropicalis</name>
    <dbReference type="NCBI Taxonomy" id="1561998"/>
    <lineage>
        <taxon>Eukaryota</taxon>
        <taxon>Metazoa</taxon>
        <taxon>Ecdysozoa</taxon>
        <taxon>Nematoda</taxon>
        <taxon>Chromadorea</taxon>
        <taxon>Rhabditida</taxon>
        <taxon>Rhabditina</taxon>
        <taxon>Rhabditomorpha</taxon>
        <taxon>Rhabditoidea</taxon>
        <taxon>Rhabditidae</taxon>
        <taxon>Peloderinae</taxon>
        <taxon>Caenorhabditis</taxon>
    </lineage>
</organism>
<evidence type="ECO:0000313" key="3">
    <source>
        <dbReference type="Proteomes" id="UP000095282"/>
    </source>
</evidence>
<dbReference type="WBParaSite" id="Csp11.Scaffold629.g10587.t1">
    <property type="protein sequence ID" value="Csp11.Scaffold629.g10587.t1"/>
    <property type="gene ID" value="Csp11.Scaffold629.g10587"/>
</dbReference>
<dbReference type="InterPro" id="IPR051714">
    <property type="entry name" value="Znf_CCHC_NABP"/>
</dbReference>
<sequence>MRQQTAEHLENSLFFTSINNGYRACVVPFVSDHAVSHLHGTHSNLKIGDSVILINVKNEEIQLEASVHQISEPHDIIIFRLRTDQFEYFPRSTSSPYLGNKYKQLGLVDGGPTWMDGVFCHRMLGYYVGSKEGVPGDSACGVFNEFGQFLGVSVGLPLNKTTDNIPETDIISSETILAKARIVGPELQETIRKLMIENDQNEKKCYNCGHRAAFSYEFTDIRSSKSTCYNCQETGQFSRDCPKRGSGKGQRSVGGGGGSCYNCGGRGQYSRDCSSARDDVNRGYGGGRGGGSRSFGGQECYNYGRQGHISRECTESGSAEEKRWYNCQGTGHISRGCPQNN</sequence>
<keyword evidence="1" id="KW-0862">Zinc</keyword>
<feature type="domain" description="CCHC-type" evidence="2">
    <location>
        <begin position="300"/>
        <end position="315"/>
    </location>
</feature>
<dbReference type="GO" id="GO:0019899">
    <property type="term" value="F:enzyme binding"/>
    <property type="evidence" value="ECO:0007669"/>
    <property type="project" value="UniProtKB-ARBA"/>
</dbReference>
<protein>
    <submittedName>
        <fullName evidence="4">CCHC-type domain-containing protein</fullName>
    </submittedName>
</protein>
<dbReference type="SUPFAM" id="SSF57756">
    <property type="entry name" value="Retrovirus zinc finger-like domains"/>
    <property type="match status" value="2"/>
</dbReference>
<name>A0A1I7TPV1_9PELO</name>
<dbReference type="PANTHER" id="PTHR23002">
    <property type="entry name" value="ZINC FINGER CCHC DOMAIN CONTAINING PROTEIN"/>
    <property type="match status" value="1"/>
</dbReference>
<dbReference type="GO" id="GO:0003676">
    <property type="term" value="F:nucleic acid binding"/>
    <property type="evidence" value="ECO:0007669"/>
    <property type="project" value="InterPro"/>
</dbReference>
<reference evidence="4" key="1">
    <citation type="submission" date="2016-11" db="UniProtKB">
        <authorList>
            <consortium name="WormBaseParasite"/>
        </authorList>
    </citation>
    <scope>IDENTIFICATION</scope>
</reference>
<dbReference type="AlphaFoldDB" id="A0A1I7TPV1"/>
<keyword evidence="1" id="KW-0863">Zinc-finger</keyword>
<evidence type="ECO:0000256" key="1">
    <source>
        <dbReference type="PROSITE-ProRule" id="PRU00047"/>
    </source>
</evidence>
<evidence type="ECO:0000313" key="4">
    <source>
        <dbReference type="WBParaSite" id="Csp11.Scaffold629.g10587.t1"/>
    </source>
</evidence>
<dbReference type="InterPro" id="IPR036875">
    <property type="entry name" value="Znf_CCHC_sf"/>
</dbReference>
<dbReference type="STRING" id="1561998.A0A1I7TPV1"/>
<dbReference type="PROSITE" id="PS50158">
    <property type="entry name" value="ZF_CCHC"/>
    <property type="match status" value="3"/>
</dbReference>
<keyword evidence="3" id="KW-1185">Reference proteome</keyword>
<feature type="domain" description="CCHC-type" evidence="2">
    <location>
        <begin position="228"/>
        <end position="243"/>
    </location>
</feature>
<proteinExistence type="predicted"/>
<dbReference type="Proteomes" id="UP000095282">
    <property type="component" value="Unplaced"/>
</dbReference>
<dbReference type="Gene3D" id="4.10.60.10">
    <property type="entry name" value="Zinc finger, CCHC-type"/>
    <property type="match status" value="2"/>
</dbReference>
<accession>A0A1I7TPV1</accession>
<dbReference type="Pfam" id="PF00098">
    <property type="entry name" value="zf-CCHC"/>
    <property type="match status" value="2"/>
</dbReference>